<keyword evidence="2" id="KW-0808">Transferase</keyword>
<keyword evidence="3" id="KW-1185">Reference proteome</keyword>
<dbReference type="SUPFAM" id="SSF56112">
    <property type="entry name" value="Protein kinase-like (PK-like)"/>
    <property type="match status" value="1"/>
</dbReference>
<feature type="domain" description="Aminoglycoside phosphotransferase" evidence="1">
    <location>
        <begin position="154"/>
        <end position="273"/>
    </location>
</feature>
<proteinExistence type="predicted"/>
<dbReference type="AlphaFoldDB" id="A0A7X0FYN0"/>
<name>A0A7X0FYN0_9ACTN</name>
<dbReference type="EC" id="2.7.1.72" evidence="2"/>
<reference evidence="2 3" key="1">
    <citation type="submission" date="2020-08" db="EMBL/GenBank/DDBJ databases">
        <title>Sequencing the genomes of 1000 actinobacteria strains.</title>
        <authorList>
            <person name="Klenk H.-P."/>
        </authorList>
    </citation>
    <scope>NUCLEOTIDE SEQUENCE [LARGE SCALE GENOMIC DNA]</scope>
    <source>
        <strain evidence="2 3">DSM 43675</strain>
    </source>
</reference>
<keyword evidence="2" id="KW-0418">Kinase</keyword>
<dbReference type="Gene3D" id="3.90.1200.10">
    <property type="match status" value="1"/>
</dbReference>
<organism evidence="2 3">
    <name type="scientific">Actinomadura coerulea</name>
    <dbReference type="NCBI Taxonomy" id="46159"/>
    <lineage>
        <taxon>Bacteria</taxon>
        <taxon>Bacillati</taxon>
        <taxon>Actinomycetota</taxon>
        <taxon>Actinomycetes</taxon>
        <taxon>Streptosporangiales</taxon>
        <taxon>Thermomonosporaceae</taxon>
        <taxon>Actinomadura</taxon>
    </lineage>
</organism>
<dbReference type="InterPro" id="IPR011009">
    <property type="entry name" value="Kinase-like_dom_sf"/>
</dbReference>
<dbReference type="RefSeq" id="WP_185025647.1">
    <property type="nucleotide sequence ID" value="NZ_JACHMQ010000001.1"/>
</dbReference>
<sequence>MAKTNKNFRPDPVGAEIEIPANVNEAVTACWPELAPAWLKKAPDELAGICERYEGRPVRTFNARYGFVVEIATAHERLVVRSTPDPRGMDQAQVAQALFNMGVGPRIHDVVQTPVSVWTVASRIFPGDSLKGETVPVERLAPIFRKMLDRKTENDRLPTLVDWLRSRLNDERSNDLPSGRTWASQVERRRAAAILEDLGTEDSNMVCHGDASSSNILVGDGEELFLVDPRGVSGDVCYDVAVAAWKTPTDEQASVRAANLARLVGVDTERVQAWLVIAKAARV</sequence>
<dbReference type="EMBL" id="JACHMQ010000001">
    <property type="protein sequence ID" value="MBB6396141.1"/>
    <property type="molecule type" value="Genomic_DNA"/>
</dbReference>
<dbReference type="Pfam" id="PF01636">
    <property type="entry name" value="APH"/>
    <property type="match status" value="1"/>
</dbReference>
<gene>
    <name evidence="2" type="ORF">BKA00_003055</name>
</gene>
<comment type="caution">
    <text evidence="2">The sequence shown here is derived from an EMBL/GenBank/DDBJ whole genome shotgun (WGS) entry which is preliminary data.</text>
</comment>
<evidence type="ECO:0000313" key="3">
    <source>
        <dbReference type="Proteomes" id="UP000546324"/>
    </source>
</evidence>
<dbReference type="InterPro" id="IPR002575">
    <property type="entry name" value="Aminoglycoside_PTrfase"/>
</dbReference>
<dbReference type="Proteomes" id="UP000546324">
    <property type="component" value="Unassembled WGS sequence"/>
</dbReference>
<evidence type="ECO:0000313" key="2">
    <source>
        <dbReference type="EMBL" id="MBB6396141.1"/>
    </source>
</evidence>
<evidence type="ECO:0000259" key="1">
    <source>
        <dbReference type="Pfam" id="PF01636"/>
    </source>
</evidence>
<protein>
    <submittedName>
        <fullName evidence="2">Streptomycin 6-kinase</fullName>
        <ecNumber evidence="2">2.7.1.72</ecNumber>
    </submittedName>
</protein>
<dbReference type="GO" id="GO:0050300">
    <property type="term" value="F:aminoglycoside 6-kinase activity"/>
    <property type="evidence" value="ECO:0007669"/>
    <property type="project" value="UniProtKB-EC"/>
</dbReference>
<accession>A0A7X0FYN0</accession>